<dbReference type="EMBL" id="BAABME010004607">
    <property type="protein sequence ID" value="GAA0162947.1"/>
    <property type="molecule type" value="Genomic_DNA"/>
</dbReference>
<name>A0AAV3QIT9_LITER</name>
<dbReference type="AlphaFoldDB" id="A0AAV3QIT9"/>
<evidence type="ECO:0000313" key="1">
    <source>
        <dbReference type="EMBL" id="GAA0162947.1"/>
    </source>
</evidence>
<organism evidence="1 2">
    <name type="scientific">Lithospermum erythrorhizon</name>
    <name type="common">Purple gromwell</name>
    <name type="synonym">Lithospermum officinale var. erythrorhizon</name>
    <dbReference type="NCBI Taxonomy" id="34254"/>
    <lineage>
        <taxon>Eukaryota</taxon>
        <taxon>Viridiplantae</taxon>
        <taxon>Streptophyta</taxon>
        <taxon>Embryophyta</taxon>
        <taxon>Tracheophyta</taxon>
        <taxon>Spermatophyta</taxon>
        <taxon>Magnoliopsida</taxon>
        <taxon>eudicotyledons</taxon>
        <taxon>Gunneridae</taxon>
        <taxon>Pentapetalae</taxon>
        <taxon>asterids</taxon>
        <taxon>lamiids</taxon>
        <taxon>Boraginales</taxon>
        <taxon>Boraginaceae</taxon>
        <taxon>Boraginoideae</taxon>
        <taxon>Lithospermeae</taxon>
        <taxon>Lithospermum</taxon>
    </lineage>
</organism>
<evidence type="ECO:0000313" key="2">
    <source>
        <dbReference type="Proteomes" id="UP001454036"/>
    </source>
</evidence>
<gene>
    <name evidence="1" type="ORF">LIER_18931</name>
</gene>
<sequence>MNAAIINSLLHCSLSEAKSKPIRLDVEDLAEGIIESELSVYAKILSLTESFISIQSVRIALSKAWNCQDLRVLRVAGPILHVFFPLFRRKRGYWKVDLGDMIINS</sequence>
<keyword evidence="2" id="KW-1185">Reference proteome</keyword>
<proteinExistence type="predicted"/>
<comment type="caution">
    <text evidence="1">The sequence shown here is derived from an EMBL/GenBank/DDBJ whole genome shotgun (WGS) entry which is preliminary data.</text>
</comment>
<accession>A0AAV3QIT9</accession>
<protein>
    <submittedName>
        <fullName evidence="1">Uncharacterized protein</fullName>
    </submittedName>
</protein>
<reference evidence="1 2" key="1">
    <citation type="submission" date="2024-01" db="EMBL/GenBank/DDBJ databases">
        <title>The complete chloroplast genome sequence of Lithospermum erythrorhizon: insights into the phylogenetic relationship among Boraginaceae species and the maternal lineages of purple gromwells.</title>
        <authorList>
            <person name="Okada T."/>
            <person name="Watanabe K."/>
        </authorList>
    </citation>
    <scope>NUCLEOTIDE SEQUENCE [LARGE SCALE GENOMIC DNA]</scope>
</reference>
<dbReference type="Proteomes" id="UP001454036">
    <property type="component" value="Unassembled WGS sequence"/>
</dbReference>